<dbReference type="CDD" id="cd07989">
    <property type="entry name" value="LPLAT_AGPAT-like"/>
    <property type="match status" value="1"/>
</dbReference>
<reference evidence="5" key="1">
    <citation type="submission" date="2024-05" db="EMBL/GenBank/DDBJ databases">
        <title>Planctomycetes of the genus Singulisphaera possess chitinolytic capabilities.</title>
        <authorList>
            <person name="Ivanova A."/>
        </authorList>
    </citation>
    <scope>NUCLEOTIDE SEQUENCE</scope>
    <source>
        <strain evidence="5">Ch08T</strain>
    </source>
</reference>
<evidence type="ECO:0000256" key="1">
    <source>
        <dbReference type="ARBA" id="ARBA00005189"/>
    </source>
</evidence>
<feature type="domain" description="Phospholipid/glycerol acyltransferase" evidence="4">
    <location>
        <begin position="65"/>
        <end position="179"/>
    </location>
</feature>
<dbReference type="GO" id="GO:0006654">
    <property type="term" value="P:phosphatidic acid biosynthetic process"/>
    <property type="evidence" value="ECO:0007669"/>
    <property type="project" value="TreeGrafter"/>
</dbReference>
<dbReference type="InterPro" id="IPR002123">
    <property type="entry name" value="Plipid/glycerol_acylTrfase"/>
</dbReference>
<comment type="pathway">
    <text evidence="1">Lipid metabolism.</text>
</comment>
<keyword evidence="2" id="KW-0808">Transferase</keyword>
<dbReference type="SMART" id="SM00563">
    <property type="entry name" value="PlsC"/>
    <property type="match status" value="1"/>
</dbReference>
<dbReference type="RefSeq" id="WP_406696116.1">
    <property type="nucleotide sequence ID" value="NZ_CP155447.1"/>
</dbReference>
<evidence type="ECO:0000259" key="4">
    <source>
        <dbReference type="SMART" id="SM00563"/>
    </source>
</evidence>
<dbReference type="PANTHER" id="PTHR10434">
    <property type="entry name" value="1-ACYL-SN-GLYCEROL-3-PHOSPHATE ACYLTRANSFERASE"/>
    <property type="match status" value="1"/>
</dbReference>
<organism evidence="5">
    <name type="scientific">Singulisphaera sp. Ch08</name>
    <dbReference type="NCBI Taxonomy" id="3120278"/>
    <lineage>
        <taxon>Bacteria</taxon>
        <taxon>Pseudomonadati</taxon>
        <taxon>Planctomycetota</taxon>
        <taxon>Planctomycetia</taxon>
        <taxon>Isosphaerales</taxon>
        <taxon>Isosphaeraceae</taxon>
        <taxon>Singulisphaera</taxon>
    </lineage>
</organism>
<dbReference type="PANTHER" id="PTHR10434:SF11">
    <property type="entry name" value="1-ACYL-SN-GLYCEROL-3-PHOSPHATE ACYLTRANSFERASE"/>
    <property type="match status" value="1"/>
</dbReference>
<proteinExistence type="predicted"/>
<protein>
    <submittedName>
        <fullName evidence="5">Lysophospholipid acyltransferase family protein</fullName>
    </submittedName>
</protein>
<name>A0AAU7CEG4_9BACT</name>
<accession>A0AAU7CEG4</accession>
<evidence type="ECO:0000256" key="2">
    <source>
        <dbReference type="ARBA" id="ARBA00022679"/>
    </source>
</evidence>
<evidence type="ECO:0000256" key="3">
    <source>
        <dbReference type="ARBA" id="ARBA00023315"/>
    </source>
</evidence>
<sequence length="253" mass="28027">MNPGLLLSLTALVLAGPWVLMPRPRVRPEIVGILRPLDWLNRLYCGLWHRLRLENRCPLPEHGAAILIANHTCSIDHMLLQAGSRRVLGFIIAQEYFDNRILHPICVRLGCIPVRRDGQDLSAIRAALRTLEQGRVVPVFPEGRILPTSGRELGPGRPGVAFLALHARVPVIPAFICDTPPSNEVLKSLSTPSHSRVIFGPPIDLSDMPSTPPYDRSVLTTVTDRMMDAIRGLQKQLLVENDAFCNEADRSIG</sequence>
<dbReference type="AlphaFoldDB" id="A0AAU7CEG4"/>
<dbReference type="Pfam" id="PF01553">
    <property type="entry name" value="Acyltransferase"/>
    <property type="match status" value="1"/>
</dbReference>
<dbReference type="EMBL" id="CP155447">
    <property type="protein sequence ID" value="XBH03384.1"/>
    <property type="molecule type" value="Genomic_DNA"/>
</dbReference>
<gene>
    <name evidence="5" type="ORF">V5E97_34500</name>
</gene>
<evidence type="ECO:0000313" key="5">
    <source>
        <dbReference type="EMBL" id="XBH03384.1"/>
    </source>
</evidence>
<dbReference type="GO" id="GO:0003841">
    <property type="term" value="F:1-acylglycerol-3-phosphate O-acyltransferase activity"/>
    <property type="evidence" value="ECO:0007669"/>
    <property type="project" value="TreeGrafter"/>
</dbReference>
<dbReference type="SUPFAM" id="SSF69593">
    <property type="entry name" value="Glycerol-3-phosphate (1)-acyltransferase"/>
    <property type="match status" value="1"/>
</dbReference>
<keyword evidence="3 5" id="KW-0012">Acyltransferase</keyword>